<dbReference type="InterPro" id="IPR039355">
    <property type="entry name" value="Transcription_factor_GATA"/>
</dbReference>
<keyword evidence="5" id="KW-0862">Zinc</keyword>
<reference evidence="14" key="1">
    <citation type="submission" date="2018-03" db="EMBL/GenBank/DDBJ databases">
        <title>The relapsing fever spirochete Borrelia turicatae persists in the highly oxidative environment of its soft-bodied tick vector.</title>
        <authorList>
            <person name="Bourret T.J."/>
            <person name="Boyle W.K."/>
            <person name="Valenzuela J.G."/>
            <person name="Oliveira F."/>
            <person name="Lopez J.E."/>
        </authorList>
    </citation>
    <scope>NUCLEOTIDE SEQUENCE</scope>
    <source>
        <strain evidence="14">Kansas strain/isolate</strain>
        <tissue evidence="14">Salivary glands</tissue>
    </source>
</reference>
<feature type="region of interest" description="Disordered" evidence="12">
    <location>
        <begin position="185"/>
        <end position="246"/>
    </location>
</feature>
<dbReference type="GO" id="GO:0000122">
    <property type="term" value="P:negative regulation of transcription by RNA polymerase II"/>
    <property type="evidence" value="ECO:0007669"/>
    <property type="project" value="TreeGrafter"/>
</dbReference>
<feature type="domain" description="GATA-type" evidence="13">
    <location>
        <begin position="385"/>
        <end position="438"/>
    </location>
</feature>
<feature type="compositionally biased region" description="Polar residues" evidence="12">
    <location>
        <begin position="38"/>
        <end position="64"/>
    </location>
</feature>
<dbReference type="GO" id="GO:0000978">
    <property type="term" value="F:RNA polymerase II cis-regulatory region sequence-specific DNA binding"/>
    <property type="evidence" value="ECO:0007669"/>
    <property type="project" value="TreeGrafter"/>
</dbReference>
<dbReference type="FunFam" id="3.30.50.10:FF:000032">
    <property type="entry name" value="Transcription factor GATA-3"/>
    <property type="match status" value="1"/>
</dbReference>
<evidence type="ECO:0000256" key="10">
    <source>
        <dbReference type="ARBA" id="ARBA00023242"/>
    </source>
</evidence>
<dbReference type="Pfam" id="PF00320">
    <property type="entry name" value="GATA"/>
    <property type="match status" value="2"/>
</dbReference>
<keyword evidence="8" id="KW-0010">Activator</keyword>
<evidence type="ECO:0000256" key="2">
    <source>
        <dbReference type="ARBA" id="ARBA00022723"/>
    </source>
</evidence>
<comment type="subcellular location">
    <subcellularLocation>
        <location evidence="1">Nucleus</location>
    </subcellularLocation>
</comment>
<keyword evidence="2" id="KW-0479">Metal-binding</keyword>
<evidence type="ECO:0000256" key="1">
    <source>
        <dbReference type="ARBA" id="ARBA00004123"/>
    </source>
</evidence>
<dbReference type="EMBL" id="GGLE01002492">
    <property type="protein sequence ID" value="MBY06618.1"/>
    <property type="molecule type" value="Transcribed_RNA"/>
</dbReference>
<protein>
    <submittedName>
        <fullName evidence="14">Putative gata transcription factor</fullName>
    </submittedName>
</protein>
<evidence type="ECO:0000256" key="8">
    <source>
        <dbReference type="ARBA" id="ARBA00023159"/>
    </source>
</evidence>
<feature type="region of interest" description="Disordered" evidence="12">
    <location>
        <begin position="430"/>
        <end position="490"/>
    </location>
</feature>
<evidence type="ECO:0000256" key="3">
    <source>
        <dbReference type="ARBA" id="ARBA00022737"/>
    </source>
</evidence>
<dbReference type="InterPro" id="IPR013088">
    <property type="entry name" value="Znf_NHR/GATA"/>
</dbReference>
<keyword evidence="10" id="KW-0539">Nucleus</keyword>
<keyword evidence="9" id="KW-0804">Transcription</keyword>
<keyword evidence="4 11" id="KW-0863">Zinc-finger</keyword>
<proteinExistence type="predicted"/>
<keyword evidence="3" id="KW-0677">Repeat</keyword>
<feature type="compositionally biased region" description="Low complexity" evidence="12">
    <location>
        <begin position="211"/>
        <end position="222"/>
    </location>
</feature>
<dbReference type="GO" id="GO:0005634">
    <property type="term" value="C:nucleus"/>
    <property type="evidence" value="ECO:0007669"/>
    <property type="project" value="UniProtKB-SubCell"/>
</dbReference>
<feature type="region of interest" description="Disordered" evidence="12">
    <location>
        <begin position="1"/>
        <end position="97"/>
    </location>
</feature>
<evidence type="ECO:0000256" key="5">
    <source>
        <dbReference type="ARBA" id="ARBA00022833"/>
    </source>
</evidence>
<dbReference type="PROSITE" id="PS50114">
    <property type="entry name" value="GATA_ZN_FINGER_2"/>
    <property type="match status" value="2"/>
</dbReference>
<evidence type="ECO:0000256" key="7">
    <source>
        <dbReference type="ARBA" id="ARBA00023125"/>
    </source>
</evidence>
<name>A0A2R5LAY0_9ACAR</name>
<keyword evidence="6" id="KW-0805">Transcription regulation</keyword>
<dbReference type="FunFam" id="3.30.50.10:FF:000001">
    <property type="entry name" value="GATA transcription factor (GATAd)"/>
    <property type="match status" value="1"/>
</dbReference>
<evidence type="ECO:0000256" key="11">
    <source>
        <dbReference type="PROSITE-ProRule" id="PRU00094"/>
    </source>
</evidence>
<feature type="compositionally biased region" description="Polar residues" evidence="12">
    <location>
        <begin position="234"/>
        <end position="246"/>
    </location>
</feature>
<accession>A0A2R5LAY0</accession>
<evidence type="ECO:0000256" key="9">
    <source>
        <dbReference type="ARBA" id="ARBA00023163"/>
    </source>
</evidence>
<evidence type="ECO:0000256" key="12">
    <source>
        <dbReference type="SAM" id="MobiDB-lite"/>
    </source>
</evidence>
<dbReference type="SUPFAM" id="SSF57716">
    <property type="entry name" value="Glucocorticoid receptor-like (DNA-binding domain)"/>
    <property type="match status" value="2"/>
</dbReference>
<dbReference type="PANTHER" id="PTHR10071:SF337">
    <property type="entry name" value="GATA-BINDING FACTOR A"/>
    <property type="match status" value="1"/>
</dbReference>
<dbReference type="GO" id="GO:0008270">
    <property type="term" value="F:zinc ion binding"/>
    <property type="evidence" value="ECO:0007669"/>
    <property type="project" value="UniProtKB-KW"/>
</dbReference>
<sequence length="616" mass="67115">MRKLITFPRTFEEMDNHDTPPSQQAWIKEECADEDPDLSSSPIDLHQQNATAHQRRSTSSSSPEQHLERDYVSDQSHPHDESREASPIKCELENEPSIAKGSNAESAIYYAGKYSGPFTDTYYQAPSTSMASPHIVDGSSTVLRYQPASAVANSTPYYTAPSPVVQGSAARESVLLDDQSATYSHLTPASTEHLSYSPSSPYEMRTSNKTYQYSPQDSSPSSNTMMSPDMWSPASPQQQDDYGKLSNQCLPPMSVASCRLQHSPSSHHQLSPPRTTANGLHHHYSPFLSSEHQTGQWGHALDSTSTNTTNSMQQYGALNSDKRFIDMDYFGCEGRECVNCGAISTPLWRRDGTGHYLCNACGLYNKMNGAHRPIIKTPRRLSASRRMGLTCSNCQTNTTSLWRRNNVGEPVCNACGLYFRLHGVNRPLAMKKDSIQTRKRKPKGSTGSSQGGATGKTHEQNLVTPPILIPATSGTMEHHHHHGNSRIPEPLMGKDTTHHFLAWTTARTDVNGLLNKTSLPHISLGLPFGFSQTQISSSTQSPVGHVTSNGSRIPSVVTLSPVVAYGNSGAASGTGVRQSSTYSLPAIHAAPGMSALESVTPDHSPERATNLMTLSS</sequence>
<feature type="region of interest" description="Disordered" evidence="12">
    <location>
        <begin position="597"/>
        <end position="616"/>
    </location>
</feature>
<feature type="domain" description="GATA-type" evidence="13">
    <location>
        <begin position="331"/>
        <end position="385"/>
    </location>
</feature>
<evidence type="ECO:0000259" key="13">
    <source>
        <dbReference type="PROSITE" id="PS50114"/>
    </source>
</evidence>
<dbReference type="GO" id="GO:0045165">
    <property type="term" value="P:cell fate commitment"/>
    <property type="evidence" value="ECO:0007669"/>
    <property type="project" value="TreeGrafter"/>
</dbReference>
<dbReference type="GO" id="GO:0000981">
    <property type="term" value="F:DNA-binding transcription factor activity, RNA polymerase II-specific"/>
    <property type="evidence" value="ECO:0007669"/>
    <property type="project" value="TreeGrafter"/>
</dbReference>
<evidence type="ECO:0000256" key="4">
    <source>
        <dbReference type="ARBA" id="ARBA00022771"/>
    </source>
</evidence>
<dbReference type="InterPro" id="IPR000679">
    <property type="entry name" value="Znf_GATA"/>
</dbReference>
<dbReference type="PROSITE" id="PS00344">
    <property type="entry name" value="GATA_ZN_FINGER_1"/>
    <property type="match status" value="2"/>
</dbReference>
<evidence type="ECO:0000313" key="14">
    <source>
        <dbReference type="EMBL" id="MBY06618.1"/>
    </source>
</evidence>
<dbReference type="SMART" id="SM00401">
    <property type="entry name" value="ZnF_GATA"/>
    <property type="match status" value="2"/>
</dbReference>
<organism evidence="14">
    <name type="scientific">Ornithodoros turicata</name>
    <dbReference type="NCBI Taxonomy" id="34597"/>
    <lineage>
        <taxon>Eukaryota</taxon>
        <taxon>Metazoa</taxon>
        <taxon>Ecdysozoa</taxon>
        <taxon>Arthropoda</taxon>
        <taxon>Chelicerata</taxon>
        <taxon>Arachnida</taxon>
        <taxon>Acari</taxon>
        <taxon>Parasitiformes</taxon>
        <taxon>Ixodida</taxon>
        <taxon>Ixodoidea</taxon>
        <taxon>Argasidae</taxon>
        <taxon>Ornithodorinae</taxon>
        <taxon>Ornithodoros</taxon>
    </lineage>
</organism>
<keyword evidence="7" id="KW-0238">DNA-binding</keyword>
<dbReference type="CDD" id="cd00202">
    <property type="entry name" value="ZnF_GATA"/>
    <property type="match status" value="2"/>
</dbReference>
<dbReference type="PRINTS" id="PR00619">
    <property type="entry name" value="GATAZNFINGER"/>
</dbReference>
<feature type="compositionally biased region" description="Basic and acidic residues" evidence="12">
    <location>
        <begin position="65"/>
        <end position="92"/>
    </location>
</feature>
<dbReference type="AlphaFoldDB" id="A0A2R5LAY0"/>
<dbReference type="Gene3D" id="3.30.50.10">
    <property type="entry name" value="Erythroid Transcription Factor GATA-1, subunit A"/>
    <property type="match status" value="2"/>
</dbReference>
<feature type="compositionally biased region" description="Polar residues" evidence="12">
    <location>
        <begin position="185"/>
        <end position="210"/>
    </location>
</feature>
<dbReference type="PANTHER" id="PTHR10071">
    <property type="entry name" value="TRANSCRIPTION FACTOR GATA FAMILY MEMBER"/>
    <property type="match status" value="1"/>
</dbReference>
<dbReference type="GO" id="GO:0045944">
    <property type="term" value="P:positive regulation of transcription by RNA polymerase II"/>
    <property type="evidence" value="ECO:0007669"/>
    <property type="project" value="TreeGrafter"/>
</dbReference>
<evidence type="ECO:0000256" key="6">
    <source>
        <dbReference type="ARBA" id="ARBA00023015"/>
    </source>
</evidence>